<keyword evidence="3" id="KW-1185">Reference proteome</keyword>
<gene>
    <name evidence="2" type="ORF">ACFFVB_17195</name>
</gene>
<comment type="caution">
    <text evidence="2">The sequence shown here is derived from an EMBL/GenBank/DDBJ whole genome shotgun (WGS) entry which is preliminary data.</text>
</comment>
<accession>A0ABV5F632</accession>
<dbReference type="SUPFAM" id="SSF82153">
    <property type="entry name" value="FAS1 domain"/>
    <property type="match status" value="1"/>
</dbReference>
<proteinExistence type="predicted"/>
<dbReference type="PROSITE" id="PS51257">
    <property type="entry name" value="PROKAR_LIPOPROTEIN"/>
    <property type="match status" value="1"/>
</dbReference>
<dbReference type="Gene3D" id="2.30.180.10">
    <property type="entry name" value="FAS1 domain"/>
    <property type="match status" value="1"/>
</dbReference>
<dbReference type="PROSITE" id="PS50213">
    <property type="entry name" value="FAS1"/>
    <property type="match status" value="1"/>
</dbReference>
<dbReference type="RefSeq" id="WP_382384466.1">
    <property type="nucleotide sequence ID" value="NZ_JBHMEZ010000032.1"/>
</dbReference>
<dbReference type="InterPro" id="IPR036378">
    <property type="entry name" value="FAS1_dom_sf"/>
</dbReference>
<dbReference type="EMBL" id="JBHMEZ010000032">
    <property type="protein sequence ID" value="MFB9054829.1"/>
    <property type="molecule type" value="Genomic_DNA"/>
</dbReference>
<evidence type="ECO:0000259" key="1">
    <source>
        <dbReference type="PROSITE" id="PS50213"/>
    </source>
</evidence>
<dbReference type="Proteomes" id="UP001589605">
    <property type="component" value="Unassembled WGS sequence"/>
</dbReference>
<evidence type="ECO:0000313" key="3">
    <source>
        <dbReference type="Proteomes" id="UP001589605"/>
    </source>
</evidence>
<name>A0ABV5F632_9FLAO</name>
<reference evidence="2 3" key="1">
    <citation type="submission" date="2024-09" db="EMBL/GenBank/DDBJ databases">
        <authorList>
            <person name="Sun Q."/>
            <person name="Mori K."/>
        </authorList>
    </citation>
    <scope>NUCLEOTIDE SEQUENCE [LARGE SCALE GENOMIC DNA]</scope>
    <source>
        <strain evidence="2 3">CECT 8286</strain>
    </source>
</reference>
<protein>
    <submittedName>
        <fullName evidence="2">Fasciclin domain-containing protein</fullName>
    </submittedName>
</protein>
<sequence>MKKYILLIFVVAIAFVGCEQSDYLIDGGVHDPNVNMTTYEYLQTNPVFDTLVLLIDRAGLQEEINGDVTFFPPTDFSIKNYLDKKFQDTLAQDPFVEWSMEDIPVETLRDSLKMYIVPSKLNRTDLTDDTQVHQTLLGNDVGVALIAVEDDYTNQVSTWPEYVYYTFIRGAGLDVSGTIPADEELDVIERAQTSGIQTNTGVIHVLENSHTMFYFIQNHFVEN</sequence>
<feature type="domain" description="FAS1" evidence="1">
    <location>
        <begin position="35"/>
        <end position="210"/>
    </location>
</feature>
<organism evidence="2 3">
    <name type="scientific">Formosa undariae</name>
    <dbReference type="NCBI Taxonomy" id="1325436"/>
    <lineage>
        <taxon>Bacteria</taxon>
        <taxon>Pseudomonadati</taxon>
        <taxon>Bacteroidota</taxon>
        <taxon>Flavobacteriia</taxon>
        <taxon>Flavobacteriales</taxon>
        <taxon>Flavobacteriaceae</taxon>
        <taxon>Formosa</taxon>
    </lineage>
</organism>
<dbReference type="Pfam" id="PF02469">
    <property type="entry name" value="Fasciclin"/>
    <property type="match status" value="1"/>
</dbReference>
<dbReference type="InterPro" id="IPR000782">
    <property type="entry name" value="FAS1_domain"/>
</dbReference>
<evidence type="ECO:0000313" key="2">
    <source>
        <dbReference type="EMBL" id="MFB9054829.1"/>
    </source>
</evidence>